<feature type="chain" id="PRO_5026156780" evidence="2">
    <location>
        <begin position="38"/>
        <end position="252"/>
    </location>
</feature>
<feature type="transmembrane region" description="Helical" evidence="1">
    <location>
        <begin position="148"/>
        <end position="167"/>
    </location>
</feature>
<dbReference type="EMBL" id="WBMT01000004">
    <property type="protein sequence ID" value="KAB2350234.1"/>
    <property type="molecule type" value="Genomic_DNA"/>
</dbReference>
<comment type="caution">
    <text evidence="3">The sequence shown here is derived from an EMBL/GenBank/DDBJ whole genome shotgun (WGS) entry which is preliminary data.</text>
</comment>
<dbReference type="PANTHER" id="PTHR37305:SF1">
    <property type="entry name" value="MEMBRANE PROTEIN"/>
    <property type="match status" value="1"/>
</dbReference>
<keyword evidence="4" id="KW-1185">Reference proteome</keyword>
<keyword evidence="1" id="KW-0812">Transmembrane</keyword>
<dbReference type="Proteomes" id="UP000468735">
    <property type="component" value="Unassembled WGS sequence"/>
</dbReference>
<organism evidence="3 4">
    <name type="scientific">Actinomadura rudentiformis</name>
    <dbReference type="NCBI Taxonomy" id="359158"/>
    <lineage>
        <taxon>Bacteria</taxon>
        <taxon>Bacillati</taxon>
        <taxon>Actinomycetota</taxon>
        <taxon>Actinomycetes</taxon>
        <taxon>Streptosporangiales</taxon>
        <taxon>Thermomonosporaceae</taxon>
        <taxon>Actinomadura</taxon>
    </lineage>
</organism>
<evidence type="ECO:0000313" key="3">
    <source>
        <dbReference type="EMBL" id="KAB2350234.1"/>
    </source>
</evidence>
<name>A0A6H9YQP2_9ACTN</name>
<keyword evidence="1" id="KW-1133">Transmembrane helix</keyword>
<dbReference type="OrthoDB" id="3297985at2"/>
<accession>A0A6H9YQP2</accession>
<evidence type="ECO:0000313" key="4">
    <source>
        <dbReference type="Proteomes" id="UP000468735"/>
    </source>
</evidence>
<protein>
    <submittedName>
        <fullName evidence="3">ABC transporter permease</fullName>
    </submittedName>
</protein>
<keyword evidence="2" id="KW-0732">Signal</keyword>
<gene>
    <name evidence="3" type="ORF">F8566_10635</name>
</gene>
<dbReference type="AlphaFoldDB" id="A0A6H9YQP2"/>
<proteinExistence type="predicted"/>
<evidence type="ECO:0000256" key="2">
    <source>
        <dbReference type="SAM" id="SignalP"/>
    </source>
</evidence>
<feature type="transmembrane region" description="Helical" evidence="1">
    <location>
        <begin position="173"/>
        <end position="194"/>
    </location>
</feature>
<evidence type="ECO:0000256" key="1">
    <source>
        <dbReference type="SAM" id="Phobius"/>
    </source>
</evidence>
<feature type="signal peptide" evidence="2">
    <location>
        <begin position="1"/>
        <end position="37"/>
    </location>
</feature>
<reference evidence="3 4" key="1">
    <citation type="submission" date="2019-09" db="EMBL/GenBank/DDBJ databases">
        <title>Actinomadura physcomitrii sp. nov., a novel actinomycete isolated from moss [Physcomitrium sphaericum (Ludw) Fuernr].</title>
        <authorList>
            <person name="Zhuang X."/>
            <person name="Liu C."/>
        </authorList>
    </citation>
    <scope>NUCLEOTIDE SEQUENCE [LARGE SCALE GENOMIC DNA]</scope>
    <source>
        <strain evidence="3 4">HMC1</strain>
    </source>
</reference>
<dbReference type="RefSeq" id="WP_151559953.1">
    <property type="nucleotide sequence ID" value="NZ_WBMT01000004.1"/>
</dbReference>
<sequence length="252" mass="25757">MRRALRAEWTKWRTVPSTALAPWLAVALTLAASAVVAATAEPGTTVCPTAETCDTVRLTLSGVQLGQVPVVVAAALTVTGEYGTGLIGPTLTAVPRRLRVLTTKAVTVTAVALAAGLLSVAGCLIIARALLPGSGLPVPPADATTWRAALATVLYLALITLVSLGIGALLRNIAAAVTTVLGLLFLLPILARLLPNGHLLEKYAPTTAGLALQTTKNLEAQLISPSTGLTVLTAYAAAATTLGALRFHTHDP</sequence>
<dbReference type="PANTHER" id="PTHR37305">
    <property type="entry name" value="INTEGRAL MEMBRANE PROTEIN-RELATED"/>
    <property type="match status" value="1"/>
</dbReference>
<feature type="transmembrane region" description="Helical" evidence="1">
    <location>
        <begin position="105"/>
        <end position="127"/>
    </location>
</feature>
<keyword evidence="1" id="KW-0472">Membrane</keyword>